<keyword evidence="6" id="KW-0560">Oxidoreductase</keyword>
<dbReference type="InterPro" id="IPR036291">
    <property type="entry name" value="NAD(P)-bd_dom_sf"/>
</dbReference>
<dbReference type="EMBL" id="JBHULI010000025">
    <property type="protein sequence ID" value="MFD2532952.1"/>
    <property type="molecule type" value="Genomic_DNA"/>
</dbReference>
<comment type="caution">
    <text evidence="8">The sequence shown here is derived from an EMBL/GenBank/DDBJ whole genome shotgun (WGS) entry which is preliminary data.</text>
</comment>
<accession>A0ABW5JNG7</accession>
<proteinExistence type="inferred from homology"/>
<comment type="catalytic activity">
    <reaction evidence="5">
        <text>dTDP-beta-L-rhamnose + NADP(+) = dTDP-4-dehydro-beta-L-rhamnose + NADPH + H(+)</text>
        <dbReference type="Rhea" id="RHEA:21796"/>
        <dbReference type="ChEBI" id="CHEBI:15378"/>
        <dbReference type="ChEBI" id="CHEBI:57510"/>
        <dbReference type="ChEBI" id="CHEBI:57783"/>
        <dbReference type="ChEBI" id="CHEBI:58349"/>
        <dbReference type="ChEBI" id="CHEBI:62830"/>
        <dbReference type="EC" id="1.1.1.133"/>
    </reaction>
</comment>
<dbReference type="Gene3D" id="3.40.50.720">
    <property type="entry name" value="NAD(P)-binding Rossmann-like Domain"/>
    <property type="match status" value="1"/>
</dbReference>
<evidence type="ECO:0000256" key="6">
    <source>
        <dbReference type="RuleBase" id="RU364082"/>
    </source>
</evidence>
<evidence type="ECO:0000256" key="4">
    <source>
        <dbReference type="ARBA" id="ARBA00017099"/>
    </source>
</evidence>
<dbReference type="Pfam" id="PF04321">
    <property type="entry name" value="RmlD_sub_bind"/>
    <property type="match status" value="1"/>
</dbReference>
<dbReference type="Proteomes" id="UP001597460">
    <property type="component" value="Unassembled WGS sequence"/>
</dbReference>
<dbReference type="RefSeq" id="WP_390302370.1">
    <property type="nucleotide sequence ID" value="NZ_JBHULI010000025.1"/>
</dbReference>
<name>A0ABW5JNG7_9BACT</name>
<feature type="domain" description="RmlD-like substrate binding" evidence="7">
    <location>
        <begin position="5"/>
        <end position="288"/>
    </location>
</feature>
<evidence type="ECO:0000256" key="2">
    <source>
        <dbReference type="ARBA" id="ARBA00010944"/>
    </source>
</evidence>
<sequence length="302" mass="34557">MTRKKVLVTGASGMLGANLVSQLEVHFDVYSTSSSDFKERKFDKFKVFDLNKEDYSPLFSWVDPDVIIHCAAITNGNFCQNNPYEAFLTNSFSCEKLASFSNKECHIIYISTDAVFSPDIHLAKESDIPNPENIYGKSKELGEFLLQSSHKKISIIRTTIVGLNLNSKKSGFAEWIIRSQQKEEKINLFEDVLFTPISIWRLGKEIISLIQNPMNRKICHISGSEVVTKYDFGYELVKSLNGNFDLLTKGSIREFSGRAKRSTDQTLSCKKYEIERSVKLPALIETVNDIKIKYNERYKNWK</sequence>
<evidence type="ECO:0000313" key="8">
    <source>
        <dbReference type="EMBL" id="MFD2532952.1"/>
    </source>
</evidence>
<dbReference type="PANTHER" id="PTHR10491">
    <property type="entry name" value="DTDP-4-DEHYDRORHAMNOSE REDUCTASE"/>
    <property type="match status" value="1"/>
</dbReference>
<comment type="function">
    <text evidence="6">Catalyzes the reduction of dTDP-6-deoxy-L-lyxo-4-hexulose to yield dTDP-L-rhamnose.</text>
</comment>
<keyword evidence="6" id="KW-0521">NADP</keyword>
<comment type="pathway">
    <text evidence="1 6">Carbohydrate biosynthesis; dTDP-L-rhamnose biosynthesis.</text>
</comment>
<keyword evidence="9" id="KW-1185">Reference proteome</keyword>
<dbReference type="CDD" id="cd05254">
    <property type="entry name" value="dTDP_HR_like_SDR_e"/>
    <property type="match status" value="1"/>
</dbReference>
<organism evidence="8 9">
    <name type="scientific">Gracilimonas halophila</name>
    <dbReference type="NCBI Taxonomy" id="1834464"/>
    <lineage>
        <taxon>Bacteria</taxon>
        <taxon>Pseudomonadati</taxon>
        <taxon>Balneolota</taxon>
        <taxon>Balneolia</taxon>
        <taxon>Balneolales</taxon>
        <taxon>Balneolaceae</taxon>
        <taxon>Gracilimonas</taxon>
    </lineage>
</organism>
<dbReference type="SUPFAM" id="SSF51735">
    <property type="entry name" value="NAD(P)-binding Rossmann-fold domains"/>
    <property type="match status" value="1"/>
</dbReference>
<evidence type="ECO:0000313" key="9">
    <source>
        <dbReference type="Proteomes" id="UP001597460"/>
    </source>
</evidence>
<evidence type="ECO:0000256" key="1">
    <source>
        <dbReference type="ARBA" id="ARBA00004781"/>
    </source>
</evidence>
<dbReference type="InterPro" id="IPR029903">
    <property type="entry name" value="RmlD-like-bd"/>
</dbReference>
<protein>
    <recommendedName>
        <fullName evidence="4 6">dTDP-4-dehydrorhamnose reductase</fullName>
        <ecNumber evidence="3 6">1.1.1.133</ecNumber>
    </recommendedName>
</protein>
<evidence type="ECO:0000256" key="5">
    <source>
        <dbReference type="ARBA" id="ARBA00048200"/>
    </source>
</evidence>
<reference evidence="9" key="1">
    <citation type="journal article" date="2019" name="Int. J. Syst. Evol. Microbiol.">
        <title>The Global Catalogue of Microorganisms (GCM) 10K type strain sequencing project: providing services to taxonomists for standard genome sequencing and annotation.</title>
        <authorList>
            <consortium name="The Broad Institute Genomics Platform"/>
            <consortium name="The Broad Institute Genome Sequencing Center for Infectious Disease"/>
            <person name="Wu L."/>
            <person name="Ma J."/>
        </authorList>
    </citation>
    <scope>NUCLEOTIDE SEQUENCE [LARGE SCALE GENOMIC DNA]</scope>
    <source>
        <strain evidence="9">KCTC 52042</strain>
    </source>
</reference>
<dbReference type="EC" id="1.1.1.133" evidence="3 6"/>
<comment type="similarity">
    <text evidence="2 6">Belongs to the dTDP-4-dehydrorhamnose reductase family.</text>
</comment>
<gene>
    <name evidence="8" type="ORF">ACFSVN_10880</name>
</gene>
<dbReference type="Gene3D" id="3.90.25.10">
    <property type="entry name" value="UDP-galactose 4-epimerase, domain 1"/>
    <property type="match status" value="1"/>
</dbReference>
<dbReference type="PANTHER" id="PTHR10491:SF4">
    <property type="entry name" value="METHIONINE ADENOSYLTRANSFERASE 2 SUBUNIT BETA"/>
    <property type="match status" value="1"/>
</dbReference>
<evidence type="ECO:0000259" key="7">
    <source>
        <dbReference type="Pfam" id="PF04321"/>
    </source>
</evidence>
<dbReference type="InterPro" id="IPR005913">
    <property type="entry name" value="dTDP_dehydrorham_reduct"/>
</dbReference>
<evidence type="ECO:0000256" key="3">
    <source>
        <dbReference type="ARBA" id="ARBA00012929"/>
    </source>
</evidence>